<dbReference type="InterPro" id="IPR014774">
    <property type="entry name" value="KaiC-like_dom"/>
</dbReference>
<dbReference type="PROSITE" id="PS51146">
    <property type="entry name" value="KAIC"/>
    <property type="match status" value="1"/>
</dbReference>
<evidence type="ECO:0000313" key="5">
    <source>
        <dbReference type="Proteomes" id="UP000000346"/>
    </source>
</evidence>
<dbReference type="GO" id="GO:0005524">
    <property type="term" value="F:ATP binding"/>
    <property type="evidence" value="ECO:0007669"/>
    <property type="project" value="UniProtKB-KW"/>
</dbReference>
<dbReference type="GeneID" id="9499090"/>
<dbReference type="Pfam" id="PF06745">
    <property type="entry name" value="ATPase"/>
    <property type="match status" value="1"/>
</dbReference>
<dbReference type="EMBL" id="CP001742">
    <property type="protein sequence ID" value="ADL19261.1"/>
    <property type="molecule type" value="Genomic_DNA"/>
</dbReference>
<dbReference type="HOGENOM" id="CLU_023669_4_2_2"/>
<name>D9Q1S3_ACIS3</name>
<evidence type="ECO:0000256" key="1">
    <source>
        <dbReference type="ARBA" id="ARBA00022741"/>
    </source>
</evidence>
<dbReference type="Proteomes" id="UP000000346">
    <property type="component" value="Chromosome"/>
</dbReference>
<keyword evidence="1" id="KW-0547">Nucleotide-binding</keyword>
<gene>
    <name evidence="4" type="ordered locus">ASAC_0855</name>
</gene>
<proteinExistence type="predicted"/>
<dbReference type="KEGG" id="asc:ASAC_0855"/>
<evidence type="ECO:0000259" key="3">
    <source>
        <dbReference type="PROSITE" id="PS51146"/>
    </source>
</evidence>
<dbReference type="PANTHER" id="PTHR43637">
    <property type="entry name" value="UPF0273 PROTEIN TM_0370"/>
    <property type="match status" value="1"/>
</dbReference>
<dbReference type="SUPFAM" id="SSF52540">
    <property type="entry name" value="P-loop containing nucleoside triphosphate hydrolases"/>
    <property type="match status" value="2"/>
</dbReference>
<feature type="domain" description="KaiC" evidence="3">
    <location>
        <begin position="1"/>
        <end position="244"/>
    </location>
</feature>
<dbReference type="InParanoid" id="D9Q1S3"/>
<evidence type="ECO:0000313" key="4">
    <source>
        <dbReference type="EMBL" id="ADL19261.1"/>
    </source>
</evidence>
<dbReference type="PANTHER" id="PTHR43637:SF1">
    <property type="entry name" value="UPF0273 PROTEIN TM_0370"/>
    <property type="match status" value="1"/>
</dbReference>
<organism evidence="4 5">
    <name type="scientific">Acidilobus saccharovorans (strain DSM 16705 / JCM 18335 / VKM B-2471 / 345-15)</name>
    <dbReference type="NCBI Taxonomy" id="666510"/>
    <lineage>
        <taxon>Archaea</taxon>
        <taxon>Thermoproteota</taxon>
        <taxon>Thermoprotei</taxon>
        <taxon>Acidilobales</taxon>
        <taxon>Acidilobaceae</taxon>
        <taxon>Acidilobus</taxon>
    </lineage>
</organism>
<dbReference type="InterPro" id="IPR027417">
    <property type="entry name" value="P-loop_NTPase"/>
</dbReference>
<accession>D9Q1S3</accession>
<dbReference type="RefSeq" id="WP_013266773.1">
    <property type="nucleotide sequence ID" value="NC_014374.1"/>
</dbReference>
<dbReference type="AlphaFoldDB" id="D9Q1S3"/>
<keyword evidence="5" id="KW-1185">Reference proteome</keyword>
<dbReference type="Gene3D" id="3.40.50.300">
    <property type="entry name" value="P-loop containing nucleotide triphosphate hydrolases"/>
    <property type="match status" value="1"/>
</dbReference>
<dbReference type="InterPro" id="IPR010624">
    <property type="entry name" value="KaiC_dom"/>
</dbReference>
<dbReference type="eggNOG" id="arCOG01174">
    <property type="taxonomic scope" value="Archaea"/>
</dbReference>
<reference evidence="4 5" key="1">
    <citation type="journal article" date="2010" name="Appl. Environ. Microbiol.">
        <title>The genome sequence of the crenarchaeon Acidilobus saccharovorans supports a new order, Acidilobales, and suggests an important ecological role in terrestrial acidic hot springs.</title>
        <authorList>
            <person name="Mardanov A.V."/>
            <person name="Svetlitchnyi V.A."/>
            <person name="Beletsky A.V."/>
            <person name="Prokofeva M.I."/>
            <person name="Bonch-Osmolovskaya E.A."/>
            <person name="Ravin N.V."/>
            <person name="Skryabin K.G."/>
        </authorList>
    </citation>
    <scope>NUCLEOTIDE SEQUENCE [LARGE SCALE GENOMIC DNA]</scope>
    <source>
        <strain evidence="5">DSM 16705 / JCM 18335 / VKM B-2471 / 345-15</strain>
    </source>
</reference>
<sequence>MSHLATSTSDEITIPLNAWYKVAGSIRRGSIILVAGYPGAGKTTLASQFAYQGASSGEPSLYVSFVEPREDFMANALQFNMDFRPLEGRGLFRYYEALSVSDPEALGDVVEDVLSQVDSMNAKRVVIDSVTAVEQLARDPPRAREIMHSALYLGLKRRGATALLISELPVGQEASGLGPEEFIVDGIIVLRYRVVKGKLERYAEVRKMRGTNIKRSEFPIAITPRGVEIVVPPDISSMPSGVKPRRSFSLLGLRIPEGANILVAVDPSVDPLKITTLLLASSAISAGLKVVVKSFIHGPSTIRDQVSECVGEDLQGKLLVPTYEPSSMSGGELLANLFRLVEDFKPDVVIDEGNNVLLDLLDRDDYTKVIYGCLPYLATNNVVTFHIYLWPSERVFEIPLAKFYDFVISVRPVGDLLEVRLLKTWGEVLPGGSTYLKASDFTSCDFIKSNGLRPIS</sequence>
<keyword evidence="2" id="KW-0067">ATP-binding</keyword>
<protein>
    <submittedName>
        <fullName evidence="4">ATPase, RecA superfamily</fullName>
    </submittedName>
</protein>
<evidence type="ECO:0000256" key="2">
    <source>
        <dbReference type="ARBA" id="ARBA00022840"/>
    </source>
</evidence>